<evidence type="ECO:0000256" key="7">
    <source>
        <dbReference type="ARBA" id="ARBA00022840"/>
    </source>
</evidence>
<dbReference type="AlphaFoldDB" id="A0A3P7NXZ4"/>
<feature type="domain" description="SF4 helicase" evidence="13">
    <location>
        <begin position="181"/>
        <end position="444"/>
    </location>
</feature>
<dbReference type="Proteomes" id="UP000279029">
    <property type="component" value="Chromosome"/>
</dbReference>
<dbReference type="FunFam" id="3.40.50.300:FF:000076">
    <property type="entry name" value="Replicative DNA helicase"/>
    <property type="match status" value="1"/>
</dbReference>
<keyword evidence="4 12" id="KW-0547">Nucleotide-binding</keyword>
<evidence type="ECO:0000313" key="15">
    <source>
        <dbReference type="Proteomes" id="UP000279029"/>
    </source>
</evidence>
<dbReference type="InterPro" id="IPR007694">
    <property type="entry name" value="DNA_helicase_DnaB-like_C"/>
</dbReference>
<dbReference type="Gene3D" id="3.40.50.300">
    <property type="entry name" value="P-loop containing nucleotide triphosphate hydrolases"/>
    <property type="match status" value="1"/>
</dbReference>
<protein>
    <recommendedName>
        <fullName evidence="11 12">Replicative DNA helicase</fullName>
        <ecNumber evidence="11 12">5.6.2.3</ecNumber>
    </recommendedName>
</protein>
<evidence type="ECO:0000256" key="3">
    <source>
        <dbReference type="ARBA" id="ARBA00022705"/>
    </source>
</evidence>
<dbReference type="InterPro" id="IPR016136">
    <property type="entry name" value="DNA_helicase_N/primase_C"/>
</dbReference>
<dbReference type="GO" id="GO:1990077">
    <property type="term" value="C:primosome complex"/>
    <property type="evidence" value="ECO:0007669"/>
    <property type="project" value="UniProtKB-UniRule"/>
</dbReference>
<dbReference type="FunFam" id="1.10.860.10:FF:000001">
    <property type="entry name" value="Replicative DNA helicase"/>
    <property type="match status" value="1"/>
</dbReference>
<evidence type="ECO:0000259" key="13">
    <source>
        <dbReference type="PROSITE" id="PS51199"/>
    </source>
</evidence>
<dbReference type="GO" id="GO:0005524">
    <property type="term" value="F:ATP binding"/>
    <property type="evidence" value="ECO:0007669"/>
    <property type="project" value="UniProtKB-UniRule"/>
</dbReference>
<dbReference type="CDD" id="cd00984">
    <property type="entry name" value="DnaB_C"/>
    <property type="match status" value="1"/>
</dbReference>
<evidence type="ECO:0000256" key="10">
    <source>
        <dbReference type="ARBA" id="ARBA00048954"/>
    </source>
</evidence>
<dbReference type="GO" id="GO:0003677">
    <property type="term" value="F:DNA binding"/>
    <property type="evidence" value="ECO:0007669"/>
    <property type="project" value="UniProtKB-UniRule"/>
</dbReference>
<dbReference type="InterPro" id="IPR007692">
    <property type="entry name" value="DNA_helicase_DnaB"/>
</dbReference>
<dbReference type="InterPro" id="IPR036185">
    <property type="entry name" value="DNA_heli_DnaB-like_N_sf"/>
</dbReference>
<name>A0A3P7NXZ4_9FIRM</name>
<dbReference type="Gene3D" id="1.10.860.10">
    <property type="entry name" value="DNAb Helicase, Chain A"/>
    <property type="match status" value="1"/>
</dbReference>
<evidence type="ECO:0000256" key="1">
    <source>
        <dbReference type="ARBA" id="ARBA00008428"/>
    </source>
</evidence>
<evidence type="ECO:0000256" key="8">
    <source>
        <dbReference type="ARBA" id="ARBA00023125"/>
    </source>
</evidence>
<keyword evidence="2 12" id="KW-0639">Primosome</keyword>
<keyword evidence="9" id="KW-0413">Isomerase</keyword>
<evidence type="ECO:0000256" key="5">
    <source>
        <dbReference type="ARBA" id="ARBA00022801"/>
    </source>
</evidence>
<reference evidence="14 15" key="1">
    <citation type="submission" date="2018-09" db="EMBL/GenBank/DDBJ databases">
        <authorList>
            <person name="Postec A."/>
        </authorList>
    </citation>
    <scope>NUCLEOTIDE SEQUENCE [LARGE SCALE GENOMIC DNA]</scope>
    <source>
        <strain evidence="14">70B-A</strain>
    </source>
</reference>
<dbReference type="InterPro" id="IPR007693">
    <property type="entry name" value="DNA_helicase_DnaB-like_N"/>
</dbReference>
<dbReference type="NCBIfam" id="NF004384">
    <property type="entry name" value="PRK05748.1"/>
    <property type="match status" value="1"/>
</dbReference>
<evidence type="ECO:0000313" key="14">
    <source>
        <dbReference type="EMBL" id="VDN47835.1"/>
    </source>
</evidence>
<dbReference type="GO" id="GO:0042802">
    <property type="term" value="F:identical protein binding"/>
    <property type="evidence" value="ECO:0007669"/>
    <property type="project" value="UniProtKB-ARBA"/>
</dbReference>
<evidence type="ECO:0000256" key="12">
    <source>
        <dbReference type="RuleBase" id="RU362085"/>
    </source>
</evidence>
<keyword evidence="6 12" id="KW-0347">Helicase</keyword>
<dbReference type="Pfam" id="PF03796">
    <property type="entry name" value="DnaB_C"/>
    <property type="match status" value="1"/>
</dbReference>
<dbReference type="GO" id="GO:0043139">
    <property type="term" value="F:5'-3' DNA helicase activity"/>
    <property type="evidence" value="ECO:0007669"/>
    <property type="project" value="UniProtKB-EC"/>
</dbReference>
<dbReference type="GO" id="GO:0005829">
    <property type="term" value="C:cytosol"/>
    <property type="evidence" value="ECO:0007669"/>
    <property type="project" value="TreeGrafter"/>
</dbReference>
<dbReference type="GO" id="GO:0006269">
    <property type="term" value="P:DNA replication, synthesis of primer"/>
    <property type="evidence" value="ECO:0007669"/>
    <property type="project" value="UniProtKB-UniRule"/>
</dbReference>
<dbReference type="SUPFAM" id="SSF48024">
    <property type="entry name" value="N-terminal domain of DnaB helicase"/>
    <property type="match status" value="1"/>
</dbReference>
<keyword evidence="5 12" id="KW-0378">Hydrolase</keyword>
<dbReference type="GO" id="GO:0016887">
    <property type="term" value="F:ATP hydrolysis activity"/>
    <property type="evidence" value="ECO:0007669"/>
    <property type="project" value="RHEA"/>
</dbReference>
<comment type="function">
    <text evidence="12">The main replicative DNA helicase, it participates in initiation and elongation during chromosome replication. Travels ahead of the DNA replisome, separating dsDNA into templates for DNA synthesis. A processive ATP-dependent 5'-3' DNA helicase it has DNA-dependent ATPase activity.</text>
</comment>
<evidence type="ECO:0000256" key="9">
    <source>
        <dbReference type="ARBA" id="ARBA00023235"/>
    </source>
</evidence>
<organism evidence="14 15">
    <name type="scientific">Petrocella atlantisensis</name>
    <dbReference type="NCBI Taxonomy" id="2173034"/>
    <lineage>
        <taxon>Bacteria</taxon>
        <taxon>Bacillati</taxon>
        <taxon>Bacillota</taxon>
        <taxon>Clostridia</taxon>
        <taxon>Lachnospirales</taxon>
        <taxon>Vallitaleaceae</taxon>
        <taxon>Petrocella</taxon>
    </lineage>
</organism>
<evidence type="ECO:0000256" key="2">
    <source>
        <dbReference type="ARBA" id="ARBA00022515"/>
    </source>
</evidence>
<keyword evidence="7 12" id="KW-0067">ATP-binding</keyword>
<dbReference type="PANTHER" id="PTHR30153">
    <property type="entry name" value="REPLICATIVE DNA HELICASE DNAB"/>
    <property type="match status" value="1"/>
</dbReference>
<keyword evidence="8 12" id="KW-0238">DNA-binding</keyword>
<evidence type="ECO:0000256" key="11">
    <source>
        <dbReference type="NCBIfam" id="TIGR00665"/>
    </source>
</evidence>
<proteinExistence type="inferred from homology"/>
<evidence type="ECO:0000256" key="4">
    <source>
        <dbReference type="ARBA" id="ARBA00022741"/>
    </source>
</evidence>
<comment type="similarity">
    <text evidence="1 12">Belongs to the helicase family. DnaB subfamily.</text>
</comment>
<comment type="catalytic activity">
    <reaction evidence="10 12">
        <text>ATP + H2O = ADP + phosphate + H(+)</text>
        <dbReference type="Rhea" id="RHEA:13065"/>
        <dbReference type="ChEBI" id="CHEBI:15377"/>
        <dbReference type="ChEBI" id="CHEBI:15378"/>
        <dbReference type="ChEBI" id="CHEBI:30616"/>
        <dbReference type="ChEBI" id="CHEBI:43474"/>
        <dbReference type="ChEBI" id="CHEBI:456216"/>
        <dbReference type="EC" id="5.6.2.3"/>
    </reaction>
</comment>
<dbReference type="PANTHER" id="PTHR30153:SF2">
    <property type="entry name" value="REPLICATIVE DNA HELICASE"/>
    <property type="match status" value="1"/>
</dbReference>
<dbReference type="PROSITE" id="PS51199">
    <property type="entry name" value="SF4_HELICASE"/>
    <property type="match status" value="1"/>
</dbReference>
<keyword evidence="15" id="KW-1185">Reference proteome</keyword>
<sequence>MTYMEDIVKRIPPQSLEAEQSVIGSMIMDREAIESVKDTITEDDFYHPDLKFIYEAMVTLYNRNKPVDLVTLQSQLQDQKVLDQIGGIEYLSKLAMAVPTSAHAKHYAMIVKEKSTLRKIIKASQEITADAYDGTVSIENVLNGAEERIFNIVQKNDSGEFTPIAQLVNPMLNKLEMLTKNKGKVTGISSGFLDLDYRTAGFQPSDLVLVAARPSMGKTAFALNVVQHAAIKEGKVAAMFSLEMSKDQLLNRMVCSEAMVDAQKVRTGDLEDEDWAKISMGAVILADAPIYVDDTPGITISEVRAKCRKLKMEKGLDLIMIDYLQLMSGSGKTQSREQEISEISRGLKALAREMSAPVIALSQLSRACESRADHRPMLSDLRESGAIEQDADVVMFLYRDEYYHPESELKNQAELIIAKQRNGPTGTVNLVWIGQYTKFKNMAQ</sequence>
<dbReference type="Pfam" id="PF00772">
    <property type="entry name" value="DnaB"/>
    <property type="match status" value="1"/>
</dbReference>
<dbReference type="EC" id="5.6.2.3" evidence="11 12"/>
<accession>A0A3P7NXZ4</accession>
<dbReference type="SUPFAM" id="SSF52540">
    <property type="entry name" value="P-loop containing nucleoside triphosphate hydrolases"/>
    <property type="match status" value="1"/>
</dbReference>
<dbReference type="EMBL" id="LR130778">
    <property type="protein sequence ID" value="VDN47835.1"/>
    <property type="molecule type" value="Genomic_DNA"/>
</dbReference>
<evidence type="ECO:0000256" key="6">
    <source>
        <dbReference type="ARBA" id="ARBA00022806"/>
    </source>
</evidence>
<dbReference type="NCBIfam" id="TIGR00665">
    <property type="entry name" value="DnaB"/>
    <property type="match status" value="1"/>
</dbReference>
<dbReference type="KEGG" id="cbar:PATL70BA_1959"/>
<gene>
    <name evidence="14" type="primary">dnaC</name>
    <name evidence="14" type="ORF">PATL70BA_1959</name>
</gene>
<keyword evidence="3 12" id="KW-0235">DNA replication</keyword>
<dbReference type="InterPro" id="IPR027417">
    <property type="entry name" value="P-loop_NTPase"/>
</dbReference>